<evidence type="ECO:0000259" key="1">
    <source>
        <dbReference type="Pfam" id="PF18899"/>
    </source>
</evidence>
<dbReference type="Proteomes" id="UP001589611">
    <property type="component" value="Unassembled WGS sequence"/>
</dbReference>
<evidence type="ECO:0000313" key="3">
    <source>
        <dbReference type="Proteomes" id="UP001589611"/>
    </source>
</evidence>
<name>A0ABV5T2H0_9MICO</name>
<gene>
    <name evidence="2" type="ORF">ACFFPJ_13380</name>
</gene>
<reference evidence="2 3" key="1">
    <citation type="submission" date="2024-09" db="EMBL/GenBank/DDBJ databases">
        <authorList>
            <person name="Sun Q."/>
            <person name="Mori K."/>
        </authorList>
    </citation>
    <scope>NUCLEOTIDE SEQUENCE [LARGE SCALE GENOMIC DNA]</scope>
    <source>
        <strain evidence="2 3">JCM 1342</strain>
    </source>
</reference>
<sequence length="181" mass="19555">MDVDAATQTMIDNLPAKTGRGLDEWFAVVDASGFDKHGQILSHLKSEYGVSHGFANLIAARSLARGQATTAGDLVEAQYAGRKAALRPLYDRLISEVGGFGDDVEIAPKKTSVSLRRSKQFALIEAASATRLQIGLNLRGTEPTRRLRAAGGMCTHRVDVGSADEIDAELVRWLREAYEVA</sequence>
<dbReference type="Pfam" id="PF14117">
    <property type="entry name" value="DUF4287"/>
    <property type="match status" value="1"/>
</dbReference>
<dbReference type="EMBL" id="JBHMBE010000004">
    <property type="protein sequence ID" value="MFB9646788.1"/>
    <property type="molecule type" value="Genomic_DNA"/>
</dbReference>
<dbReference type="InterPro" id="IPR025629">
    <property type="entry name" value="DUF4287"/>
</dbReference>
<keyword evidence="3" id="KW-1185">Reference proteome</keyword>
<dbReference type="RefSeq" id="WP_344715171.1">
    <property type="nucleotide sequence ID" value="NZ_BAAAWH010000001.1"/>
</dbReference>
<dbReference type="Pfam" id="PF18899">
    <property type="entry name" value="DUF5655"/>
    <property type="match status" value="1"/>
</dbReference>
<comment type="caution">
    <text evidence="2">The sequence shown here is derived from an EMBL/GenBank/DDBJ whole genome shotgun (WGS) entry which is preliminary data.</text>
</comment>
<organism evidence="2 3">
    <name type="scientific">Microbacterium terregens</name>
    <dbReference type="NCBI Taxonomy" id="69363"/>
    <lineage>
        <taxon>Bacteria</taxon>
        <taxon>Bacillati</taxon>
        <taxon>Actinomycetota</taxon>
        <taxon>Actinomycetes</taxon>
        <taxon>Micrococcales</taxon>
        <taxon>Microbacteriaceae</taxon>
        <taxon>Microbacterium</taxon>
    </lineage>
</organism>
<accession>A0ABV5T2H0</accession>
<feature type="domain" description="DUF5655" evidence="1">
    <location>
        <begin position="75"/>
        <end position="180"/>
    </location>
</feature>
<evidence type="ECO:0000313" key="2">
    <source>
        <dbReference type="EMBL" id="MFB9646788.1"/>
    </source>
</evidence>
<protein>
    <submittedName>
        <fullName evidence="2">DUF4287 domain-containing protein</fullName>
    </submittedName>
</protein>
<dbReference type="InterPro" id="IPR043714">
    <property type="entry name" value="DUF5655"/>
</dbReference>
<proteinExistence type="predicted"/>